<accession>A0A4Z1F7S0</accession>
<dbReference type="PANTHER" id="PTHR35910">
    <property type="entry name" value="2EXR DOMAIN-CONTAINING PROTEIN"/>
    <property type="match status" value="1"/>
</dbReference>
<dbReference type="InterPro" id="IPR045518">
    <property type="entry name" value="2EXR"/>
</dbReference>
<dbReference type="Pfam" id="PF20150">
    <property type="entry name" value="2EXR"/>
    <property type="match status" value="1"/>
</dbReference>
<protein>
    <recommendedName>
        <fullName evidence="1">2EXR domain-containing protein</fullName>
    </recommendedName>
</protein>
<dbReference type="PANTHER" id="PTHR35910:SF1">
    <property type="entry name" value="2EXR DOMAIN-CONTAINING PROTEIN"/>
    <property type="match status" value="1"/>
</dbReference>
<proteinExistence type="predicted"/>
<dbReference type="AlphaFoldDB" id="A0A4Z1F7S0"/>
<dbReference type="OrthoDB" id="3480289at2759"/>
<keyword evidence="3" id="KW-1185">Reference proteome</keyword>
<evidence type="ECO:0000313" key="2">
    <source>
        <dbReference type="EMBL" id="TGO19578.1"/>
    </source>
</evidence>
<gene>
    <name evidence="2" type="ORF">BTUL_0003g00320</name>
</gene>
<feature type="domain" description="2EXR" evidence="1">
    <location>
        <begin position="192"/>
        <end position="307"/>
    </location>
</feature>
<name>A0A4Z1F7S0_9HELO</name>
<reference evidence="2 3" key="1">
    <citation type="submission" date="2017-12" db="EMBL/GenBank/DDBJ databases">
        <title>Comparative genomics of Botrytis spp.</title>
        <authorList>
            <person name="Valero-Jimenez C.A."/>
            <person name="Tapia P."/>
            <person name="Veloso J."/>
            <person name="Silva-Moreno E."/>
            <person name="Staats M."/>
            <person name="Valdes J.H."/>
            <person name="Van Kan J.A.L."/>
        </authorList>
    </citation>
    <scope>NUCLEOTIDE SEQUENCE [LARGE SCALE GENOMIC DNA]</scope>
    <source>
        <strain evidence="2 3">Bt9001</strain>
    </source>
</reference>
<organism evidence="2 3">
    <name type="scientific">Botrytis tulipae</name>
    <dbReference type="NCBI Taxonomy" id="87230"/>
    <lineage>
        <taxon>Eukaryota</taxon>
        <taxon>Fungi</taxon>
        <taxon>Dikarya</taxon>
        <taxon>Ascomycota</taxon>
        <taxon>Pezizomycotina</taxon>
        <taxon>Leotiomycetes</taxon>
        <taxon>Helotiales</taxon>
        <taxon>Sclerotiniaceae</taxon>
        <taxon>Botrytis</taxon>
    </lineage>
</organism>
<comment type="caution">
    <text evidence="2">The sequence shown here is derived from an EMBL/GenBank/DDBJ whole genome shotgun (WGS) entry which is preliminary data.</text>
</comment>
<dbReference type="Proteomes" id="UP000297777">
    <property type="component" value="Unassembled WGS sequence"/>
</dbReference>
<dbReference type="EMBL" id="PQXH01000003">
    <property type="protein sequence ID" value="TGO19578.1"/>
    <property type="molecule type" value="Genomic_DNA"/>
</dbReference>
<sequence>MSSTRVLHNGLAPLLASKMLRSSTIHADLKTKPTISFLQKNVEQPNRLFLCAFLTYYPQSYIKKTAISFLNTGINTRAMRVSPLKLSHQTFDELTAKLPSTAISEQVLVSLDFNTTSPLLLNNILEPVDAATMASPYIKSISEEETLETSLQQSCKHSLECIGIQCASRDQDKLMLEDPTQIDFSSEDPCHFRKFPEFPLEVQCMIWDFSMEEDRIIEVHITKRCANWMIVYASTDAQNPAILSVCQVARERGLRRYRPLSVANSWKRDKKMYNDRQTLLGLPLDFVGPEAATTNFRCYINFDRDTVFINSSHFRIYSDALEVGDNTWREDFGYQFLKDLFFSTAGDQIQKLAVDYLLAEKWFDNDRNNWQYCQVLAAMPKLQQLAIVWTGHHHFQRVIQNECCRTRQIEILTDEALSDEVRYSAKFPSDHHHRVRKFHKMKGLGPYLGEGWVSDRFASGETSITWKSNIVTAIQENRPVNPANYPANSFHFTAEGNSRYRDLCQLEFTEVCAEREC</sequence>
<evidence type="ECO:0000313" key="3">
    <source>
        <dbReference type="Proteomes" id="UP000297777"/>
    </source>
</evidence>
<evidence type="ECO:0000259" key="1">
    <source>
        <dbReference type="Pfam" id="PF20150"/>
    </source>
</evidence>